<accession>A0ABZ2XSS9</accession>
<evidence type="ECO:0000259" key="4">
    <source>
        <dbReference type="PROSITE" id="PS01124"/>
    </source>
</evidence>
<keyword evidence="2" id="KW-0238">DNA-binding</keyword>
<dbReference type="EMBL" id="CP123584">
    <property type="protein sequence ID" value="WZK89138.1"/>
    <property type="molecule type" value="Genomic_DNA"/>
</dbReference>
<dbReference type="RefSeq" id="WP_406647107.1">
    <property type="nucleotide sequence ID" value="NZ_CP123584.1"/>
</dbReference>
<organism evidence="5 6">
    <name type="scientific">Aliisedimentitalea scapharcae</name>
    <dbReference type="NCBI Taxonomy" id="1524259"/>
    <lineage>
        <taxon>Bacteria</taxon>
        <taxon>Pseudomonadati</taxon>
        <taxon>Pseudomonadota</taxon>
        <taxon>Alphaproteobacteria</taxon>
        <taxon>Rhodobacterales</taxon>
        <taxon>Roseobacteraceae</taxon>
        <taxon>Aliisedimentitalea</taxon>
    </lineage>
</organism>
<dbReference type="InterPro" id="IPR018060">
    <property type="entry name" value="HTH_AraC"/>
</dbReference>
<dbReference type="PANTHER" id="PTHR46796">
    <property type="entry name" value="HTH-TYPE TRANSCRIPTIONAL ACTIVATOR RHAS-RELATED"/>
    <property type="match status" value="1"/>
</dbReference>
<evidence type="ECO:0000256" key="3">
    <source>
        <dbReference type="ARBA" id="ARBA00023163"/>
    </source>
</evidence>
<dbReference type="Pfam" id="PF12833">
    <property type="entry name" value="HTH_18"/>
    <property type="match status" value="1"/>
</dbReference>
<sequence>MAYLEPIQSCALAPVESRANKSDLRVDIFVPDVTANASAQMFLDLFQAANDLLTGTRYRVTLRTLSTPVNEDPRQWQRRTVIFLGNLQSRWVSRPDQRNRLASILRLSPRSMMIGGAVFLMRDAGMNHDVNLAIHPNFTAAAQEEGLLADASTTVREGRINSASSGFAALPLIVDLIGEDHGPYIGKTLSAYLGLSDGRQSPQSREFVSLRHRSRGDRLIDVALKMMQEHIEEPLQIRELASTLGVSTRKLERRFQEKTGSTPLTVYRQLRIERAHQLISQTDLTNSEIAVATGFGSRANLAHWFRKQYGTGPTEARTRMFQRPALTG</sequence>
<gene>
    <name evidence="5" type="ORF">QEZ52_00900</name>
</gene>
<dbReference type="SMART" id="SM00342">
    <property type="entry name" value="HTH_ARAC"/>
    <property type="match status" value="1"/>
</dbReference>
<keyword evidence="6" id="KW-1185">Reference proteome</keyword>
<dbReference type="Proteomes" id="UP001623232">
    <property type="component" value="Chromosome"/>
</dbReference>
<keyword evidence="1" id="KW-0805">Transcription regulation</keyword>
<proteinExistence type="predicted"/>
<name>A0ABZ2XSS9_9RHOB</name>
<dbReference type="InterPro" id="IPR009057">
    <property type="entry name" value="Homeodomain-like_sf"/>
</dbReference>
<dbReference type="SUPFAM" id="SSF46689">
    <property type="entry name" value="Homeodomain-like"/>
    <property type="match status" value="2"/>
</dbReference>
<feature type="domain" description="HTH araC/xylS-type" evidence="4">
    <location>
        <begin position="221"/>
        <end position="319"/>
    </location>
</feature>
<keyword evidence="3" id="KW-0804">Transcription</keyword>
<evidence type="ECO:0000256" key="1">
    <source>
        <dbReference type="ARBA" id="ARBA00023015"/>
    </source>
</evidence>
<evidence type="ECO:0000256" key="2">
    <source>
        <dbReference type="ARBA" id="ARBA00023125"/>
    </source>
</evidence>
<dbReference type="PROSITE" id="PS01124">
    <property type="entry name" value="HTH_ARAC_FAMILY_2"/>
    <property type="match status" value="1"/>
</dbReference>
<reference evidence="5 6" key="1">
    <citation type="submission" date="2023-04" db="EMBL/GenBank/DDBJ databases">
        <title>Complete genome sequence of Alisedimentitalea scapharcae.</title>
        <authorList>
            <person name="Rong J.-C."/>
            <person name="Yi M.-L."/>
            <person name="Zhao Q."/>
        </authorList>
    </citation>
    <scope>NUCLEOTIDE SEQUENCE [LARGE SCALE GENOMIC DNA]</scope>
    <source>
        <strain evidence="5 6">KCTC 42119</strain>
    </source>
</reference>
<dbReference type="InterPro" id="IPR050204">
    <property type="entry name" value="AraC_XylS_family_regulators"/>
</dbReference>
<dbReference type="Gene3D" id="1.10.10.60">
    <property type="entry name" value="Homeodomain-like"/>
    <property type="match status" value="1"/>
</dbReference>
<evidence type="ECO:0000313" key="6">
    <source>
        <dbReference type="Proteomes" id="UP001623232"/>
    </source>
</evidence>
<protein>
    <submittedName>
        <fullName evidence="5">Helix-turn-helix domain-containing protein</fullName>
    </submittedName>
</protein>
<evidence type="ECO:0000313" key="5">
    <source>
        <dbReference type="EMBL" id="WZK89138.1"/>
    </source>
</evidence>